<keyword evidence="6" id="KW-1185">Reference proteome</keyword>
<dbReference type="InterPro" id="IPR000524">
    <property type="entry name" value="Tscrpt_reg_HTH_GntR"/>
</dbReference>
<dbReference type="PANTHER" id="PTHR43537">
    <property type="entry name" value="TRANSCRIPTIONAL REGULATOR, GNTR FAMILY"/>
    <property type="match status" value="1"/>
</dbReference>
<organism evidence="5 6">
    <name type="scientific">Pararhizobium antarcticum</name>
    <dbReference type="NCBI Taxonomy" id="1798805"/>
    <lineage>
        <taxon>Bacteria</taxon>
        <taxon>Pseudomonadati</taxon>
        <taxon>Pseudomonadota</taxon>
        <taxon>Alphaproteobacteria</taxon>
        <taxon>Hyphomicrobiales</taxon>
        <taxon>Rhizobiaceae</taxon>
        <taxon>Rhizobium/Agrobacterium group</taxon>
        <taxon>Pararhizobium</taxon>
    </lineage>
</organism>
<dbReference type="Pfam" id="PF00392">
    <property type="entry name" value="GntR"/>
    <property type="match status" value="1"/>
</dbReference>
<keyword evidence="1" id="KW-0805">Transcription regulation</keyword>
<dbReference type="InterPro" id="IPR036390">
    <property type="entry name" value="WH_DNA-bd_sf"/>
</dbReference>
<proteinExistence type="predicted"/>
<keyword evidence="2" id="KW-0238">DNA-binding</keyword>
<dbReference type="OrthoDB" id="9788098at2"/>
<dbReference type="InterPro" id="IPR036388">
    <property type="entry name" value="WH-like_DNA-bd_sf"/>
</dbReference>
<evidence type="ECO:0000259" key="4">
    <source>
        <dbReference type="PROSITE" id="PS50949"/>
    </source>
</evidence>
<dbReference type="Gene3D" id="1.20.120.530">
    <property type="entry name" value="GntR ligand-binding domain-like"/>
    <property type="match status" value="1"/>
</dbReference>
<evidence type="ECO:0000256" key="2">
    <source>
        <dbReference type="ARBA" id="ARBA00023125"/>
    </source>
</evidence>
<name>A0A657LX17_9HYPH</name>
<dbReference type="GO" id="GO:0003700">
    <property type="term" value="F:DNA-binding transcription factor activity"/>
    <property type="evidence" value="ECO:0007669"/>
    <property type="project" value="InterPro"/>
</dbReference>
<dbReference type="GO" id="GO:0003677">
    <property type="term" value="F:DNA binding"/>
    <property type="evidence" value="ECO:0007669"/>
    <property type="project" value="UniProtKB-KW"/>
</dbReference>
<sequence length="237" mass="26797">MTPNAASVLVTASSRGVGIKRTSTSHQLYDLLRGRIVALELVPGMQLSRIDLAAFYRVSQTPVRDALQMLENEGLVVVYPQSRTEVTRIDLAQARETQFLRMSLELEVVRSLSNKASQEAVVRTERIVHLQQTALEVDGDMERFGQLDRQFHQSMFEAAGVSDLWQLIQSRSGHIDRLRKLNLMDPGKAVTILSAHREIIDCMKRCDVARAQEAVRFHLSGTLAKVEEIKRVHAQYF</sequence>
<keyword evidence="3" id="KW-0804">Transcription</keyword>
<dbReference type="RefSeq" id="WP_071832226.1">
    <property type="nucleotide sequence ID" value="NZ_LSRP01000072.1"/>
</dbReference>
<dbReference type="PANTHER" id="PTHR43537:SF45">
    <property type="entry name" value="GNTR FAMILY REGULATORY PROTEIN"/>
    <property type="match status" value="1"/>
</dbReference>
<dbReference type="PROSITE" id="PS50949">
    <property type="entry name" value="HTH_GNTR"/>
    <property type="match status" value="1"/>
</dbReference>
<dbReference type="InterPro" id="IPR011711">
    <property type="entry name" value="GntR_C"/>
</dbReference>
<comment type="caution">
    <text evidence="5">The sequence shown here is derived from an EMBL/GenBank/DDBJ whole genome shotgun (WGS) entry which is preliminary data.</text>
</comment>
<dbReference type="Gene3D" id="1.10.10.10">
    <property type="entry name" value="Winged helix-like DNA-binding domain superfamily/Winged helix DNA-binding domain"/>
    <property type="match status" value="1"/>
</dbReference>
<protein>
    <submittedName>
        <fullName evidence="5">Transcriptional regulator</fullName>
    </submittedName>
</protein>
<evidence type="ECO:0000256" key="3">
    <source>
        <dbReference type="ARBA" id="ARBA00023163"/>
    </source>
</evidence>
<evidence type="ECO:0000256" key="1">
    <source>
        <dbReference type="ARBA" id="ARBA00023015"/>
    </source>
</evidence>
<gene>
    <name evidence="5" type="ORF">AX760_13445</name>
</gene>
<dbReference type="SUPFAM" id="SSF46785">
    <property type="entry name" value="Winged helix' DNA-binding domain"/>
    <property type="match status" value="1"/>
</dbReference>
<dbReference type="SUPFAM" id="SSF48008">
    <property type="entry name" value="GntR ligand-binding domain-like"/>
    <property type="match status" value="1"/>
</dbReference>
<evidence type="ECO:0000313" key="5">
    <source>
        <dbReference type="EMBL" id="OJF99217.1"/>
    </source>
</evidence>
<reference evidence="5 6" key="1">
    <citation type="submission" date="2016-02" db="EMBL/GenBank/DDBJ databases">
        <title>Genome sequencing of a beta-galactosidase producing bacteria Rhizobium sp. 59.</title>
        <authorList>
            <person name="Wang D."/>
            <person name="Kot W."/>
            <person name="Qin Y."/>
            <person name="Hansen L."/>
            <person name="Naqvi K."/>
            <person name="Rensing C."/>
        </authorList>
    </citation>
    <scope>NUCLEOTIDE SEQUENCE [LARGE SCALE GENOMIC DNA]</scope>
    <source>
        <strain evidence="5 6">59</strain>
    </source>
</reference>
<feature type="domain" description="HTH gntR-type" evidence="4">
    <location>
        <begin position="22"/>
        <end position="89"/>
    </location>
</feature>
<dbReference type="AlphaFoldDB" id="A0A657LX17"/>
<dbReference type="InterPro" id="IPR008920">
    <property type="entry name" value="TF_FadR/GntR_C"/>
</dbReference>
<accession>A0A657LX17</accession>
<dbReference type="SMART" id="SM00895">
    <property type="entry name" value="FCD"/>
    <property type="match status" value="1"/>
</dbReference>
<dbReference type="Proteomes" id="UP000182661">
    <property type="component" value="Unassembled WGS sequence"/>
</dbReference>
<dbReference type="EMBL" id="LSRP01000072">
    <property type="protein sequence ID" value="OJF99217.1"/>
    <property type="molecule type" value="Genomic_DNA"/>
</dbReference>
<dbReference type="Pfam" id="PF07729">
    <property type="entry name" value="FCD"/>
    <property type="match status" value="1"/>
</dbReference>
<evidence type="ECO:0000313" key="6">
    <source>
        <dbReference type="Proteomes" id="UP000182661"/>
    </source>
</evidence>
<dbReference type="CDD" id="cd07377">
    <property type="entry name" value="WHTH_GntR"/>
    <property type="match status" value="1"/>
</dbReference>
<dbReference type="SMART" id="SM00345">
    <property type="entry name" value="HTH_GNTR"/>
    <property type="match status" value="1"/>
</dbReference>